<keyword evidence="3" id="KW-0973">c-di-GMP</keyword>
<dbReference type="CDD" id="cd01948">
    <property type="entry name" value="EAL"/>
    <property type="match status" value="1"/>
</dbReference>
<dbReference type="FunFam" id="3.30.70.270:FF:000001">
    <property type="entry name" value="Diguanylate cyclase domain protein"/>
    <property type="match status" value="1"/>
</dbReference>
<dbReference type="InterPro" id="IPR001633">
    <property type="entry name" value="EAL_dom"/>
</dbReference>
<dbReference type="GO" id="GO:0016020">
    <property type="term" value="C:membrane"/>
    <property type="evidence" value="ECO:0007669"/>
    <property type="project" value="UniProtKB-UniRule"/>
</dbReference>
<dbReference type="PROSITE" id="PS50883">
    <property type="entry name" value="EAL"/>
    <property type="match status" value="1"/>
</dbReference>
<dbReference type="PROSITE" id="PS50924">
    <property type="entry name" value="MHYT"/>
    <property type="match status" value="1"/>
</dbReference>
<feature type="transmembrane region" description="Helical" evidence="5">
    <location>
        <begin position="25"/>
        <end position="47"/>
    </location>
</feature>
<dbReference type="AlphaFoldDB" id="W5YIS6"/>
<keyword evidence="12" id="KW-1185">Reference proteome</keyword>
<evidence type="ECO:0000313" key="12">
    <source>
        <dbReference type="Proteomes" id="UP000061489"/>
    </source>
</evidence>
<dbReference type="SMART" id="SM00052">
    <property type="entry name" value="EAL"/>
    <property type="match status" value="1"/>
</dbReference>
<keyword evidence="5" id="KW-0812">Transmembrane</keyword>
<name>W5YIS6_9GAMM</name>
<dbReference type="Pfam" id="PF00990">
    <property type="entry name" value="GGDEF"/>
    <property type="match status" value="1"/>
</dbReference>
<dbReference type="InterPro" id="IPR035919">
    <property type="entry name" value="EAL_sf"/>
</dbReference>
<evidence type="ECO:0000256" key="1">
    <source>
        <dbReference type="ARBA" id="ARBA00001946"/>
    </source>
</evidence>
<feature type="transmembrane region" description="Helical" evidence="5">
    <location>
        <begin position="59"/>
        <end position="82"/>
    </location>
</feature>
<evidence type="ECO:0000256" key="3">
    <source>
        <dbReference type="ARBA" id="ARBA00022636"/>
    </source>
</evidence>
<dbReference type="CDD" id="cd00130">
    <property type="entry name" value="PAS"/>
    <property type="match status" value="1"/>
</dbReference>
<comment type="catalytic activity">
    <reaction evidence="4">
        <text>3',3'-c-di-GMP + H2O = 5'-phosphoguanylyl(3'-&gt;5')guanosine + H(+)</text>
        <dbReference type="Rhea" id="RHEA:24902"/>
        <dbReference type="ChEBI" id="CHEBI:15377"/>
        <dbReference type="ChEBI" id="CHEBI:15378"/>
        <dbReference type="ChEBI" id="CHEBI:58754"/>
        <dbReference type="ChEBI" id="CHEBI:58805"/>
        <dbReference type="EC" id="3.1.4.52"/>
    </reaction>
    <physiologicalReaction direction="left-to-right" evidence="4">
        <dbReference type="Rhea" id="RHEA:24903"/>
    </physiologicalReaction>
</comment>
<feature type="domain" description="MHYT" evidence="10">
    <location>
        <begin position="21"/>
        <end position="221"/>
    </location>
</feature>
<evidence type="ECO:0000259" key="10">
    <source>
        <dbReference type="PROSITE" id="PS50924"/>
    </source>
</evidence>
<dbReference type="InterPro" id="IPR013655">
    <property type="entry name" value="PAS_fold_3"/>
</dbReference>
<organism evidence="11 12">
    <name type="scientific">Marinobacter similis</name>
    <dbReference type="NCBI Taxonomy" id="1420916"/>
    <lineage>
        <taxon>Bacteria</taxon>
        <taxon>Pseudomonadati</taxon>
        <taxon>Pseudomonadota</taxon>
        <taxon>Gammaproteobacteria</taxon>
        <taxon>Pseudomonadales</taxon>
        <taxon>Marinobacteraceae</taxon>
        <taxon>Marinobacter</taxon>
    </lineage>
</organism>
<comment type="cofactor">
    <cofactor evidence="1">
        <name>Mg(2+)</name>
        <dbReference type="ChEBI" id="CHEBI:18420"/>
    </cofactor>
</comment>
<dbReference type="GO" id="GO:0071732">
    <property type="term" value="P:cellular response to nitric oxide"/>
    <property type="evidence" value="ECO:0007669"/>
    <property type="project" value="UniProtKB-ARBA"/>
</dbReference>
<feature type="transmembrane region" description="Helical" evidence="5">
    <location>
        <begin position="120"/>
        <end position="140"/>
    </location>
</feature>
<dbReference type="InterPro" id="IPR029787">
    <property type="entry name" value="Nucleotide_cyclase"/>
</dbReference>
<dbReference type="SUPFAM" id="SSF55785">
    <property type="entry name" value="PYP-like sensor domain (PAS domain)"/>
    <property type="match status" value="1"/>
</dbReference>
<dbReference type="Pfam" id="PF00563">
    <property type="entry name" value="EAL"/>
    <property type="match status" value="1"/>
</dbReference>
<dbReference type="InterPro" id="IPR000700">
    <property type="entry name" value="PAS-assoc_C"/>
</dbReference>
<proteinExistence type="predicted"/>
<dbReference type="EC" id="3.1.4.52" evidence="2"/>
<dbReference type="InterPro" id="IPR005330">
    <property type="entry name" value="MHYT_dom"/>
</dbReference>
<dbReference type="Pfam" id="PF03707">
    <property type="entry name" value="MHYT"/>
    <property type="match status" value="2"/>
</dbReference>
<feature type="domain" description="GGDEF" evidence="9">
    <location>
        <begin position="443"/>
        <end position="581"/>
    </location>
</feature>
<dbReference type="CDD" id="cd01949">
    <property type="entry name" value="GGDEF"/>
    <property type="match status" value="1"/>
</dbReference>
<gene>
    <name evidence="11" type="ORF">AU14_11195</name>
</gene>
<reference evidence="11 12" key="1">
    <citation type="journal article" date="2014" name="Genome Announc.">
        <title>Draft Genome Sequences of Marinobacter similis A3d10T and Marinobacter salarius R9SW1T.</title>
        <authorList>
            <person name="Ivanova E.P."/>
            <person name="Ng H.J."/>
            <person name="Webb H.K."/>
            <person name="Feng G."/>
            <person name="Oshima K."/>
            <person name="Hattori M."/>
            <person name="Ohkuma M."/>
            <person name="Sergeev A.F."/>
            <person name="Mikhailov V.V."/>
            <person name="Crawford R.J."/>
            <person name="Sawabe T."/>
        </authorList>
    </citation>
    <scope>NUCLEOTIDE SEQUENCE [LARGE SCALE GENOMIC DNA]</scope>
    <source>
        <strain evidence="11 12">A3d10</strain>
    </source>
</reference>
<dbReference type="KEGG" id="msx:AU14_11195"/>
<dbReference type="FunFam" id="3.20.20.450:FF:000001">
    <property type="entry name" value="Cyclic di-GMP phosphodiesterase yahA"/>
    <property type="match status" value="1"/>
</dbReference>
<feature type="transmembrane region" description="Helical" evidence="5">
    <location>
        <begin position="240"/>
        <end position="263"/>
    </location>
</feature>
<dbReference type="Gene3D" id="3.30.70.270">
    <property type="match status" value="1"/>
</dbReference>
<dbReference type="PANTHER" id="PTHR44757">
    <property type="entry name" value="DIGUANYLATE CYCLASE DGCP"/>
    <property type="match status" value="1"/>
</dbReference>
<dbReference type="InterPro" id="IPR052155">
    <property type="entry name" value="Biofilm_reg_signaling"/>
</dbReference>
<feature type="transmembrane region" description="Helical" evidence="5">
    <location>
        <begin position="88"/>
        <end position="108"/>
    </location>
</feature>
<feature type="domain" description="EAL" evidence="8">
    <location>
        <begin position="590"/>
        <end position="846"/>
    </location>
</feature>
<dbReference type="SUPFAM" id="SSF141868">
    <property type="entry name" value="EAL domain-like"/>
    <property type="match status" value="1"/>
</dbReference>
<dbReference type="RefSeq" id="WP_201773473.1">
    <property type="nucleotide sequence ID" value="NZ_CP007151.1"/>
</dbReference>
<dbReference type="NCBIfam" id="TIGR00229">
    <property type="entry name" value="sensory_box"/>
    <property type="match status" value="1"/>
</dbReference>
<feature type="transmembrane region" description="Helical" evidence="5">
    <location>
        <begin position="160"/>
        <end position="182"/>
    </location>
</feature>
<sequence>MFQLNFTNDTTPAELALTTHHSLPLVVLSLLIAILAAFASVSHVDLMRSTQSPSVAHRWHIIGAIAMGIGVWTMHFVGMVAFKLPMDVYFEPVTTSISLIPAILAGYIGLRVLRNTEPSAFAIVGGGTLMGLGIGVMHYLGMSGMLVNAKMLYRPELFTLSILVAAVMASSALAVPRLMMALQCTFNARDFSFLLKLATASLMGLAISSLHYVAMAATVFLPLEWPIAQGPSHTIDETLIAAFAVIASVFILVVSTITVILRFRILESDSLAKKSEREARQIEDRFKRLVSRLPGTVYQFQLDPDGRMRIPYASAAIEHVHGVTADEVKDNADRIFQMVHKDDLEKLMVSIQKSAQELNVWKHEYRIRLNGNEHWLQGNAIPDRQEDGSILWSGFITDVTEKKQAEARIQQLAFYDELTGLPNRRLFEDRIGRALAEASRHQQYGALLYLDLDDFKSLNDTLGHSFGDRLLRSLANILSSNFRETDTVARLGGDEFVILTGNLGTSEDIATRNANRLAENLLTLLHKPVDLNGYEYKCETSIGIALFDGAEQSSEELLKRADTAMYEAKSVGRNVIRFHDPHIQSILAKRFRLEIELRQAMERNELTLAYQKQIGRNGECQGVEALLRWKHPERGFISPADFIPIAEHNGLIIPLGRWVLRTACHQLSVWQQEPKTQGLHISVNVSSKQFHQPDFVDVVLKTLQQAGATATGLCLEVTESIVLDDLEDALAKMQALRAHGIRIAMDDFGTGYSSMAYLSRLPFDEVKIDKSFVQRADERANGNEWVIIETIMTMAHKLGMRVVAEGVETQQQHKLLDAMNCDFFQGFYFSRPVDLETLSRALSTEH</sequence>
<dbReference type="Gene3D" id="3.30.450.20">
    <property type="entry name" value="PAS domain"/>
    <property type="match status" value="1"/>
</dbReference>
<dbReference type="PANTHER" id="PTHR44757:SF2">
    <property type="entry name" value="BIOFILM ARCHITECTURE MAINTENANCE PROTEIN MBAA"/>
    <property type="match status" value="1"/>
</dbReference>
<dbReference type="NCBIfam" id="TIGR00254">
    <property type="entry name" value="GGDEF"/>
    <property type="match status" value="1"/>
</dbReference>
<protein>
    <recommendedName>
        <fullName evidence="2">cyclic-guanylate-specific phosphodiesterase</fullName>
        <ecNumber evidence="2">3.1.4.52</ecNumber>
    </recommendedName>
</protein>
<dbReference type="InterPro" id="IPR035965">
    <property type="entry name" value="PAS-like_dom_sf"/>
</dbReference>
<dbReference type="Proteomes" id="UP000061489">
    <property type="component" value="Chromosome"/>
</dbReference>
<feature type="domain" description="PAC" evidence="7">
    <location>
        <begin position="354"/>
        <end position="411"/>
    </location>
</feature>
<evidence type="ECO:0000259" key="8">
    <source>
        <dbReference type="PROSITE" id="PS50883"/>
    </source>
</evidence>
<keyword evidence="5" id="KW-0472">Membrane</keyword>
<dbReference type="PROSITE" id="PS50887">
    <property type="entry name" value="GGDEF"/>
    <property type="match status" value="1"/>
</dbReference>
<evidence type="ECO:0000259" key="9">
    <source>
        <dbReference type="PROSITE" id="PS50887"/>
    </source>
</evidence>
<evidence type="ECO:0000256" key="2">
    <source>
        <dbReference type="ARBA" id="ARBA00012282"/>
    </source>
</evidence>
<dbReference type="InterPro" id="IPR000014">
    <property type="entry name" value="PAS"/>
</dbReference>
<dbReference type="Pfam" id="PF08447">
    <property type="entry name" value="PAS_3"/>
    <property type="match status" value="1"/>
</dbReference>
<evidence type="ECO:0000256" key="4">
    <source>
        <dbReference type="ARBA" id="ARBA00051114"/>
    </source>
</evidence>
<evidence type="ECO:0000259" key="7">
    <source>
        <dbReference type="PROSITE" id="PS50113"/>
    </source>
</evidence>
<evidence type="ECO:0000259" key="6">
    <source>
        <dbReference type="PROSITE" id="PS50112"/>
    </source>
</evidence>
<feature type="domain" description="PAS" evidence="6">
    <location>
        <begin position="282"/>
        <end position="358"/>
    </location>
</feature>
<evidence type="ECO:0000313" key="11">
    <source>
        <dbReference type="EMBL" id="AHI28976.1"/>
    </source>
</evidence>
<keyword evidence="5" id="KW-1133">Transmembrane helix</keyword>
<dbReference type="PROSITE" id="PS50112">
    <property type="entry name" value="PAS"/>
    <property type="match status" value="1"/>
</dbReference>
<dbReference type="SUPFAM" id="SSF55073">
    <property type="entry name" value="Nucleotide cyclase"/>
    <property type="match status" value="1"/>
</dbReference>
<dbReference type="Gene3D" id="3.20.20.450">
    <property type="entry name" value="EAL domain"/>
    <property type="match status" value="1"/>
</dbReference>
<dbReference type="SMART" id="SM00267">
    <property type="entry name" value="GGDEF"/>
    <property type="match status" value="1"/>
</dbReference>
<dbReference type="PROSITE" id="PS50113">
    <property type="entry name" value="PAC"/>
    <property type="match status" value="1"/>
</dbReference>
<dbReference type="GO" id="GO:0071111">
    <property type="term" value="F:cyclic-guanylate-specific phosphodiesterase activity"/>
    <property type="evidence" value="ECO:0007669"/>
    <property type="project" value="UniProtKB-EC"/>
</dbReference>
<dbReference type="EMBL" id="CP007151">
    <property type="protein sequence ID" value="AHI28976.1"/>
    <property type="molecule type" value="Genomic_DNA"/>
</dbReference>
<dbReference type="HOGENOM" id="CLU_000445_70_49_6"/>
<accession>W5YIS6</accession>
<dbReference type="InterPro" id="IPR000160">
    <property type="entry name" value="GGDEF_dom"/>
</dbReference>
<dbReference type="InterPro" id="IPR043128">
    <property type="entry name" value="Rev_trsase/Diguanyl_cyclase"/>
</dbReference>
<dbReference type="STRING" id="1420916.AU14_11195"/>
<evidence type="ECO:0000256" key="5">
    <source>
        <dbReference type="PROSITE-ProRule" id="PRU00244"/>
    </source>
</evidence>